<accession>A0A4Z0FB54</accession>
<reference evidence="2 3" key="1">
    <citation type="journal article" date="2019" name="ISME J.">
        <title>Candidatus Macondimonas diazotrophica, a novel gammaproteobacterial genus dominating crude-oil-contaminated coastal sediments.</title>
        <authorList>
            <person name="Karthikeyan S."/>
            <person name="Konstantinidis K."/>
        </authorList>
    </citation>
    <scope>NUCLEOTIDE SEQUENCE [LARGE SCALE GENOMIC DNA]</scope>
    <source>
        <strain evidence="2 3">KTK01</strain>
    </source>
</reference>
<dbReference type="EMBL" id="SRIO01000005">
    <property type="protein sequence ID" value="TFZ83171.1"/>
    <property type="molecule type" value="Genomic_DNA"/>
</dbReference>
<protein>
    <submittedName>
        <fullName evidence="2">NTPase</fullName>
    </submittedName>
</protein>
<dbReference type="InterPro" id="IPR003593">
    <property type="entry name" value="AAA+_ATPase"/>
</dbReference>
<evidence type="ECO:0000313" key="3">
    <source>
        <dbReference type="Proteomes" id="UP000297890"/>
    </source>
</evidence>
<feature type="domain" description="AAA+ ATPase" evidence="1">
    <location>
        <begin position="38"/>
        <end position="271"/>
    </location>
</feature>
<keyword evidence="3" id="KW-1185">Reference proteome</keyword>
<dbReference type="InterPro" id="IPR027417">
    <property type="entry name" value="P-loop_NTPase"/>
</dbReference>
<dbReference type="InterPro" id="IPR052754">
    <property type="entry name" value="NTPase_KAP_P-loop"/>
</dbReference>
<dbReference type="SUPFAM" id="SSF52540">
    <property type="entry name" value="P-loop containing nucleoside triphosphate hydrolases"/>
    <property type="match status" value="1"/>
</dbReference>
<dbReference type="SMART" id="SM00382">
    <property type="entry name" value="AAA"/>
    <property type="match status" value="1"/>
</dbReference>
<dbReference type="PANTHER" id="PTHR22674">
    <property type="entry name" value="NTPASE, KAP FAMILY P-LOOP DOMAIN-CONTAINING 1"/>
    <property type="match status" value="1"/>
</dbReference>
<evidence type="ECO:0000259" key="1">
    <source>
        <dbReference type="SMART" id="SM00382"/>
    </source>
</evidence>
<gene>
    <name evidence="2" type="ORF">E4680_05785</name>
</gene>
<dbReference type="Pfam" id="PF07693">
    <property type="entry name" value="KAP_NTPase"/>
    <property type="match status" value="1"/>
</dbReference>
<evidence type="ECO:0000313" key="2">
    <source>
        <dbReference type="EMBL" id="TFZ83171.1"/>
    </source>
</evidence>
<dbReference type="Gene3D" id="3.40.50.300">
    <property type="entry name" value="P-loop containing nucleotide triphosphate hydrolases"/>
    <property type="match status" value="1"/>
</dbReference>
<dbReference type="OrthoDB" id="88903at2"/>
<sequence>MTALSADRPCTDPKDDLFGHAPFARHLAKSIRCHRGGDGLVIALHGLWGSGKTTILNYVCHYLEAEKTEDADPPVVVHFNPWWFSGREDLAQTFLRQLQAALPAKNAKFKRLGELLDKYGESLGGFVGAAVDATGMTGGYAKDAGKTVGRMLQRKPKDVPALKAQIADELREAKVRILVIIDDIDRLDHDEVRQLFTVIKALADFPFVTYLLAFDRKAAVQAIERDSGLPGARYLEKIIQVPFEIPLIDRTTLRDVVLRRLDEEVLNCVPDDAVDQGHGAAVLVGGIERLVCVPRDVIRLVNTLSVTFPAVAGEVNPVDFIAIEMLRVFLPELYDTIRLNEEKFTGSRAASGATSVENEFHERWASELPEPLRDGMREMMGRLFPKIAAVSHSGGPPSQWRRDLRICHPELFHMYFRLSLLPGAVSHGEVMALIAAIATPENFKGILLRAKEETALGGISKSRALIKRVGDHVASDITEGDVPRLIAQVLDIGDELIGPELAHRVLLSEGEERMSDEVLMRDLVCRSLKRMKMEDRPGVLFQAIEHGHALVIQEYVLHELDPATTSGAGGEALIGTDDLERLKKLWCGRVQALSAQRVFLTRPRLPGTLASWGQWGDAAAPRGWCEAVASTDEGLLALLMQFLRHDLALEDRVRPCPRLNPRSLEPYLDTRLCFDRLLPLRDRGAIPSEFQPAANQFILEYELLAQGKNPDAP</sequence>
<dbReference type="PANTHER" id="PTHR22674:SF6">
    <property type="entry name" value="NTPASE KAP FAMILY P-LOOP DOMAIN-CONTAINING PROTEIN 1"/>
    <property type="match status" value="1"/>
</dbReference>
<name>A0A4Z0FB54_9GAMM</name>
<organism evidence="2 3">
    <name type="scientific">Candidatus Macondimonas diazotrophica</name>
    <dbReference type="NCBI Taxonomy" id="2305248"/>
    <lineage>
        <taxon>Bacteria</taxon>
        <taxon>Pseudomonadati</taxon>
        <taxon>Pseudomonadota</taxon>
        <taxon>Gammaproteobacteria</taxon>
        <taxon>Chromatiales</taxon>
        <taxon>Ectothiorhodospiraceae</taxon>
        <taxon>Candidatus Macondimonas</taxon>
    </lineage>
</organism>
<proteinExistence type="predicted"/>
<dbReference type="InterPro" id="IPR011646">
    <property type="entry name" value="KAP_P-loop"/>
</dbReference>
<dbReference type="Proteomes" id="UP000297890">
    <property type="component" value="Unassembled WGS sequence"/>
</dbReference>
<comment type="caution">
    <text evidence="2">The sequence shown here is derived from an EMBL/GenBank/DDBJ whole genome shotgun (WGS) entry which is preliminary data.</text>
</comment>
<dbReference type="AlphaFoldDB" id="A0A4Z0FB54"/>